<evidence type="ECO:0000313" key="14">
    <source>
        <dbReference type="Proteomes" id="UP000799779"/>
    </source>
</evidence>
<comment type="similarity">
    <text evidence="2 11">Belongs to the mitochondrial carrier (TC 2.A.29) family.</text>
</comment>
<reference evidence="13" key="1">
    <citation type="journal article" date="2020" name="Stud. Mycol.">
        <title>101 Dothideomycetes genomes: a test case for predicting lifestyles and emergence of pathogens.</title>
        <authorList>
            <person name="Haridas S."/>
            <person name="Albert R."/>
            <person name="Binder M."/>
            <person name="Bloem J."/>
            <person name="Labutti K."/>
            <person name="Salamov A."/>
            <person name="Andreopoulos B."/>
            <person name="Baker S."/>
            <person name="Barry K."/>
            <person name="Bills G."/>
            <person name="Bluhm B."/>
            <person name="Cannon C."/>
            <person name="Castanera R."/>
            <person name="Culley D."/>
            <person name="Daum C."/>
            <person name="Ezra D."/>
            <person name="Gonzalez J."/>
            <person name="Henrissat B."/>
            <person name="Kuo A."/>
            <person name="Liang C."/>
            <person name="Lipzen A."/>
            <person name="Lutzoni F."/>
            <person name="Magnuson J."/>
            <person name="Mondo S."/>
            <person name="Nolan M."/>
            <person name="Ohm R."/>
            <person name="Pangilinan J."/>
            <person name="Park H.-J."/>
            <person name="Ramirez L."/>
            <person name="Alfaro M."/>
            <person name="Sun H."/>
            <person name="Tritt A."/>
            <person name="Yoshinaga Y."/>
            <person name="Zwiers L.-H."/>
            <person name="Turgeon B."/>
            <person name="Goodwin S."/>
            <person name="Spatafora J."/>
            <person name="Crous P."/>
            <person name="Grigoriev I."/>
        </authorList>
    </citation>
    <scope>NUCLEOTIDE SEQUENCE</scope>
    <source>
        <strain evidence="13">CBS 123094</strain>
    </source>
</reference>
<evidence type="ECO:0000256" key="1">
    <source>
        <dbReference type="ARBA" id="ARBA00004225"/>
    </source>
</evidence>
<keyword evidence="9 10" id="KW-0472">Membrane</keyword>
<dbReference type="Gene3D" id="1.50.40.10">
    <property type="entry name" value="Mitochondrial carrier domain"/>
    <property type="match status" value="1"/>
</dbReference>
<dbReference type="PANTHER" id="PTHR45624">
    <property type="entry name" value="MITOCHONDRIAL BASIC AMINO ACIDS TRANSPORTER-RELATED"/>
    <property type="match status" value="1"/>
</dbReference>
<dbReference type="AlphaFoldDB" id="A0A6A5WFE9"/>
<name>A0A6A5WFE9_9PLEO</name>
<dbReference type="PROSITE" id="PS50920">
    <property type="entry name" value="SOLCAR"/>
    <property type="match status" value="1"/>
</dbReference>
<keyword evidence="4 10" id="KW-0812">Transmembrane</keyword>
<evidence type="ECO:0000256" key="12">
    <source>
        <dbReference type="SAM" id="MobiDB-lite"/>
    </source>
</evidence>
<evidence type="ECO:0000256" key="9">
    <source>
        <dbReference type="ARBA" id="ARBA00023136"/>
    </source>
</evidence>
<comment type="subcellular location">
    <subcellularLocation>
        <location evidence="1">Mitochondrion membrane</location>
        <topology evidence="1">Multi-pass membrane protein</topology>
    </subcellularLocation>
</comment>
<dbReference type="GO" id="GO:0022857">
    <property type="term" value="F:transmembrane transporter activity"/>
    <property type="evidence" value="ECO:0007669"/>
    <property type="project" value="TreeGrafter"/>
</dbReference>
<feature type="repeat" description="Solcar" evidence="10">
    <location>
        <begin position="151"/>
        <end position="238"/>
    </location>
</feature>
<dbReference type="InterPro" id="IPR023395">
    <property type="entry name" value="MCP_dom_sf"/>
</dbReference>
<dbReference type="EMBL" id="ML977590">
    <property type="protein sequence ID" value="KAF2000157.1"/>
    <property type="molecule type" value="Genomic_DNA"/>
</dbReference>
<keyword evidence="8" id="KW-0496">Mitochondrion</keyword>
<evidence type="ECO:0000256" key="5">
    <source>
        <dbReference type="ARBA" id="ARBA00022737"/>
    </source>
</evidence>
<organism evidence="13 14">
    <name type="scientific">Amniculicola lignicola CBS 123094</name>
    <dbReference type="NCBI Taxonomy" id="1392246"/>
    <lineage>
        <taxon>Eukaryota</taxon>
        <taxon>Fungi</taxon>
        <taxon>Dikarya</taxon>
        <taxon>Ascomycota</taxon>
        <taxon>Pezizomycotina</taxon>
        <taxon>Dothideomycetes</taxon>
        <taxon>Pleosporomycetidae</taxon>
        <taxon>Pleosporales</taxon>
        <taxon>Amniculicolaceae</taxon>
        <taxon>Amniculicola</taxon>
    </lineage>
</organism>
<dbReference type="PANTHER" id="PTHR45624:SF26">
    <property type="entry name" value="CARRIER PROTEIN, PUTATIVE (AFU_ORTHOLOGUE AFUA_1G07710)-RELATED"/>
    <property type="match status" value="1"/>
</dbReference>
<dbReference type="Proteomes" id="UP000799779">
    <property type="component" value="Unassembled WGS sequence"/>
</dbReference>
<dbReference type="Pfam" id="PF00153">
    <property type="entry name" value="Mito_carr"/>
    <property type="match status" value="1"/>
</dbReference>
<evidence type="ECO:0000256" key="2">
    <source>
        <dbReference type="ARBA" id="ARBA00006375"/>
    </source>
</evidence>
<evidence type="ECO:0000256" key="10">
    <source>
        <dbReference type="PROSITE-ProRule" id="PRU00282"/>
    </source>
</evidence>
<keyword evidence="7" id="KW-1133">Transmembrane helix</keyword>
<evidence type="ECO:0000256" key="4">
    <source>
        <dbReference type="ARBA" id="ARBA00022692"/>
    </source>
</evidence>
<keyword evidence="5" id="KW-0677">Repeat</keyword>
<keyword evidence="3 11" id="KW-0813">Transport</keyword>
<proteinExistence type="inferred from homology"/>
<keyword evidence="14" id="KW-1185">Reference proteome</keyword>
<evidence type="ECO:0000256" key="6">
    <source>
        <dbReference type="ARBA" id="ARBA00022792"/>
    </source>
</evidence>
<evidence type="ECO:0000256" key="11">
    <source>
        <dbReference type="RuleBase" id="RU000488"/>
    </source>
</evidence>
<dbReference type="GO" id="GO:0031966">
    <property type="term" value="C:mitochondrial membrane"/>
    <property type="evidence" value="ECO:0007669"/>
    <property type="project" value="UniProtKB-SubCell"/>
</dbReference>
<dbReference type="InterPro" id="IPR018108">
    <property type="entry name" value="MCP_transmembrane"/>
</dbReference>
<evidence type="ECO:0000313" key="13">
    <source>
        <dbReference type="EMBL" id="KAF2000157.1"/>
    </source>
</evidence>
<gene>
    <name evidence="13" type="ORF">P154DRAFT_522673</name>
</gene>
<evidence type="ECO:0000256" key="3">
    <source>
        <dbReference type="ARBA" id="ARBA00022448"/>
    </source>
</evidence>
<sequence>MTAGPSAPHAGVAPRSDVPPDSPASNAPPKGSAATGVQAAGMRAVAARMVAFYFRAPVKAFFRGRIDYLGYARAINPHFTEAARWSWRMTTPALLAHAVRTEGWRFIPNQVLPPLMANTFIGAVLYTGYLQSLSSLHEPSSQQMKRIYPPPPVVTTFTAGLIGGGIQSVLAAPFDALQVRFRTSDILEGKYKTMWHYAGHKLHSIGLRGIFAGWTLSLVKDSLGAAVFFSTFETIKNQAYYEYITKYYGSRTRETLLDKLALPHSYDDPDSRPVIKPHYTLEPTFLLLAGISASITSQLIQHPLNELQSVHYRRLEALDFQAHYESRPSRVMQRYYHAYEETFAQCKKLAKRSGGWRKYLYRDFFMSTIKQVPSTSAGLIVFELVRRKYAFESEEVTINREGFKILLT</sequence>
<feature type="region of interest" description="Disordered" evidence="12">
    <location>
        <begin position="1"/>
        <end position="33"/>
    </location>
</feature>
<accession>A0A6A5WFE9</accession>
<evidence type="ECO:0000256" key="7">
    <source>
        <dbReference type="ARBA" id="ARBA00022989"/>
    </source>
</evidence>
<keyword evidence="6" id="KW-0999">Mitochondrion inner membrane</keyword>
<dbReference type="SUPFAM" id="SSF103506">
    <property type="entry name" value="Mitochondrial carrier"/>
    <property type="match status" value="1"/>
</dbReference>
<protein>
    <submittedName>
        <fullName evidence="13">Mitochondrial carrier protein-like protein</fullName>
    </submittedName>
</protein>
<dbReference type="OrthoDB" id="3364892at2759"/>
<dbReference type="InterPro" id="IPR050567">
    <property type="entry name" value="Mitochondrial_Carrier"/>
</dbReference>
<evidence type="ECO:0000256" key="8">
    <source>
        <dbReference type="ARBA" id="ARBA00023128"/>
    </source>
</evidence>